<dbReference type="AlphaFoldDB" id="A0AAV7XNY3"/>
<keyword evidence="7" id="KW-1185">Reference proteome</keyword>
<dbReference type="Proteomes" id="UP001075354">
    <property type="component" value="Chromosome 7"/>
</dbReference>
<gene>
    <name evidence="6" type="ORF">ONE63_009308</name>
</gene>
<organism evidence="6 7">
    <name type="scientific">Megalurothrips usitatus</name>
    <name type="common">bean blossom thrips</name>
    <dbReference type="NCBI Taxonomy" id="439358"/>
    <lineage>
        <taxon>Eukaryota</taxon>
        <taxon>Metazoa</taxon>
        <taxon>Ecdysozoa</taxon>
        <taxon>Arthropoda</taxon>
        <taxon>Hexapoda</taxon>
        <taxon>Insecta</taxon>
        <taxon>Pterygota</taxon>
        <taxon>Neoptera</taxon>
        <taxon>Paraneoptera</taxon>
        <taxon>Thysanoptera</taxon>
        <taxon>Terebrantia</taxon>
        <taxon>Thripoidea</taxon>
        <taxon>Thripidae</taxon>
        <taxon>Megalurothrips</taxon>
    </lineage>
</organism>
<accession>A0AAV7XNY3</accession>
<evidence type="ECO:0000256" key="2">
    <source>
        <dbReference type="ARBA" id="ARBA00008479"/>
    </source>
</evidence>
<dbReference type="PANTHER" id="PTHR13243:SF1">
    <property type="entry name" value="NUCLEOLAR PROTEIN 16"/>
    <property type="match status" value="1"/>
</dbReference>
<evidence type="ECO:0000256" key="5">
    <source>
        <dbReference type="SAM" id="MobiDB-lite"/>
    </source>
</evidence>
<comment type="caution">
    <text evidence="6">The sequence shown here is derived from an EMBL/GenBank/DDBJ whole genome shotgun (WGS) entry which is preliminary data.</text>
</comment>
<dbReference type="Pfam" id="PF09420">
    <property type="entry name" value="Nop16"/>
    <property type="match status" value="2"/>
</dbReference>
<reference evidence="6" key="1">
    <citation type="submission" date="2022-12" db="EMBL/GenBank/DDBJ databases">
        <title>Chromosome-level genome assembly of the bean flower thrips Megalurothrips usitatus.</title>
        <authorList>
            <person name="Ma L."/>
            <person name="Liu Q."/>
            <person name="Li H."/>
            <person name="Cai W."/>
        </authorList>
    </citation>
    <scope>NUCLEOTIDE SEQUENCE</scope>
    <source>
        <strain evidence="6">Cailab_2022a</strain>
    </source>
</reference>
<name>A0AAV7XNY3_9NEOP</name>
<evidence type="ECO:0000313" key="6">
    <source>
        <dbReference type="EMBL" id="KAJ1526147.1"/>
    </source>
</evidence>
<feature type="region of interest" description="Disordered" evidence="5">
    <location>
        <begin position="82"/>
        <end position="110"/>
    </location>
</feature>
<evidence type="ECO:0000256" key="1">
    <source>
        <dbReference type="ARBA" id="ARBA00004604"/>
    </source>
</evidence>
<dbReference type="EMBL" id="JAPTSV010000007">
    <property type="protein sequence ID" value="KAJ1526147.1"/>
    <property type="molecule type" value="Genomic_DNA"/>
</dbReference>
<comment type="subcellular location">
    <subcellularLocation>
        <location evidence="1">Nucleus</location>
        <location evidence="1">Nucleolus</location>
    </subcellularLocation>
</comment>
<dbReference type="InterPro" id="IPR019002">
    <property type="entry name" value="Ribosome_biogenesis_Nop16"/>
</dbReference>
<comment type="similarity">
    <text evidence="2">Belongs to the NOP16 family.</text>
</comment>
<keyword evidence="4" id="KW-0539">Nucleus</keyword>
<evidence type="ECO:0000313" key="7">
    <source>
        <dbReference type="Proteomes" id="UP001075354"/>
    </source>
</evidence>
<protein>
    <recommendedName>
        <fullName evidence="3">Nucleolar protein 16</fullName>
    </recommendedName>
</protein>
<feature type="compositionally biased region" description="Acidic residues" evidence="5">
    <location>
        <begin position="88"/>
        <end position="97"/>
    </location>
</feature>
<proteinExistence type="inferred from homology"/>
<evidence type="ECO:0000256" key="3">
    <source>
        <dbReference type="ARBA" id="ARBA00015522"/>
    </source>
</evidence>
<sequence length="278" mass="32228">MGRTKRERRARRYRHGVNRKRLRTKQESTGKVTDAVLAVQKEWDEKKSYMANLATMGLAFDPNIAVKIPSAKERVVPIVAESARDVQSDSESDESEVDSTPVESEKSRVAEEVERLAKRPRPNCMGLPKSQIKLLTHYINKYGEDYAAMSRDSKNIYQDTPSQIRQKIKVFKSIPAYWDCRERPKPVVVGKGQLPFRRSKKEKTFGKKEVEWITYCLNRYGRNYQAMAKDVRNEFQDSAGDIRREIMRFRRNPTYWDAYKANNVAGVYLVNKAPEIAP</sequence>
<evidence type="ECO:0000256" key="4">
    <source>
        <dbReference type="ARBA" id="ARBA00023242"/>
    </source>
</evidence>
<dbReference type="GO" id="GO:0042273">
    <property type="term" value="P:ribosomal large subunit biogenesis"/>
    <property type="evidence" value="ECO:0007669"/>
    <property type="project" value="TreeGrafter"/>
</dbReference>
<dbReference type="GO" id="GO:0005730">
    <property type="term" value="C:nucleolus"/>
    <property type="evidence" value="ECO:0007669"/>
    <property type="project" value="UniProtKB-SubCell"/>
</dbReference>
<dbReference type="PANTHER" id="PTHR13243">
    <property type="entry name" value="HSPC111 PROTEIN-RELATED"/>
    <property type="match status" value="1"/>
</dbReference>